<dbReference type="GO" id="GO:0015031">
    <property type="term" value="P:protein transport"/>
    <property type="evidence" value="ECO:0007669"/>
    <property type="project" value="UniProtKB-KW"/>
</dbReference>
<evidence type="ECO:0000313" key="12">
    <source>
        <dbReference type="Proteomes" id="UP000095280"/>
    </source>
</evidence>
<dbReference type="Gene3D" id="1.10.10.570">
    <property type="entry name" value="Winged helix' DNA-binding domain. Chain C. Domain 1"/>
    <property type="match status" value="1"/>
</dbReference>
<dbReference type="WBParaSite" id="maker-uti_cns_0009841-snap-gene-0.2-mRNA-1">
    <property type="protein sequence ID" value="maker-uti_cns_0009841-snap-gene-0.2-mRNA-1"/>
    <property type="gene ID" value="maker-uti_cns_0009841-snap-gene-0.2"/>
</dbReference>
<dbReference type="Gene3D" id="1.10.10.10">
    <property type="entry name" value="Winged helix-like DNA-binding domain superfamily/Winged helix DNA-binding domain"/>
    <property type="match status" value="1"/>
</dbReference>
<dbReference type="InterPro" id="IPR045052">
    <property type="entry name" value="Copine"/>
</dbReference>
<keyword evidence="8" id="KW-0653">Protein transport</keyword>
<dbReference type="InterPro" id="IPR036465">
    <property type="entry name" value="vWFA_dom_sf"/>
</dbReference>
<evidence type="ECO:0000256" key="5">
    <source>
        <dbReference type="ARBA" id="ARBA00022448"/>
    </source>
</evidence>
<dbReference type="GO" id="GO:0071277">
    <property type="term" value="P:cellular response to calcium ion"/>
    <property type="evidence" value="ECO:0007669"/>
    <property type="project" value="TreeGrafter"/>
</dbReference>
<dbReference type="InterPro" id="IPR002035">
    <property type="entry name" value="VWF_A"/>
</dbReference>
<dbReference type="InterPro" id="IPR037768">
    <property type="entry name" value="C2B_Copine"/>
</dbReference>
<dbReference type="SUPFAM" id="SSF56219">
    <property type="entry name" value="DNase I-like"/>
    <property type="match status" value="1"/>
</dbReference>
<dbReference type="InterPro" id="IPR010734">
    <property type="entry name" value="Copine_C"/>
</dbReference>
<dbReference type="InterPro" id="IPR036390">
    <property type="entry name" value="WH_DNA-bd_sf"/>
</dbReference>
<dbReference type="PANTHER" id="PTHR10857:SF106">
    <property type="entry name" value="C2 DOMAIN-CONTAINING PROTEIN"/>
    <property type="match status" value="1"/>
</dbReference>
<feature type="compositionally biased region" description="Basic residues" evidence="10">
    <location>
        <begin position="766"/>
        <end position="800"/>
    </location>
</feature>
<proteinExistence type="inferred from homology"/>
<name>A0A1I8I4E8_9PLAT</name>
<evidence type="ECO:0000259" key="11">
    <source>
        <dbReference type="PROSITE" id="PS50004"/>
    </source>
</evidence>
<dbReference type="CDD" id="cd04048">
    <property type="entry name" value="C2A_Copine"/>
    <property type="match status" value="1"/>
</dbReference>
<dbReference type="GO" id="GO:0000814">
    <property type="term" value="C:ESCRT II complex"/>
    <property type="evidence" value="ECO:0007669"/>
    <property type="project" value="InterPro"/>
</dbReference>
<dbReference type="SMART" id="SM00327">
    <property type="entry name" value="VWA"/>
    <property type="match status" value="1"/>
</dbReference>
<evidence type="ECO:0000256" key="7">
    <source>
        <dbReference type="ARBA" id="ARBA00022737"/>
    </source>
</evidence>
<dbReference type="SUPFAM" id="SSF46785">
    <property type="entry name" value="Winged helix' DNA-binding domain"/>
    <property type="match status" value="2"/>
</dbReference>
<dbReference type="InterPro" id="IPR036388">
    <property type="entry name" value="WH-like_DNA-bd_sf"/>
</dbReference>
<dbReference type="SUPFAM" id="SSF53300">
    <property type="entry name" value="vWA-like"/>
    <property type="match status" value="1"/>
</dbReference>
<feature type="compositionally biased region" description="Polar residues" evidence="10">
    <location>
        <begin position="1337"/>
        <end position="1346"/>
    </location>
</feature>
<dbReference type="GO" id="GO:0005544">
    <property type="term" value="F:calcium-dependent phospholipid binding"/>
    <property type="evidence" value="ECO:0007669"/>
    <property type="project" value="InterPro"/>
</dbReference>
<dbReference type="InterPro" id="IPR036691">
    <property type="entry name" value="Endo/exonu/phosph_ase_sf"/>
</dbReference>
<dbReference type="FunFam" id="2.60.40.150:FF:000099">
    <property type="entry name" value="Copine 3"/>
    <property type="match status" value="1"/>
</dbReference>
<sequence length="2515" mass="279436">VQSFVQSLKSVGKLEDLTSSSRHYRSRSRTSKTSDRADSTAAGAGRRRSYADRSDTAAAAASGAAPAAAVAAAAAAESPARRRIEPDDGVADPDDRSSPCSVEADCADSADKRHQIKVEYSSLARVSSSGVGTLEGRSMDKVTFQLSWHMWQFSSSISKVDTAAGDSASVPSVIAKLGTGDRDHSYRDEQVAQAQAVQQRGDRISPHLAGGGYRSTLGQHSGPTVFSYGSDQVIFEHGRHQLYADRVNQLSDASVSIIYRSGASLQVTANCSRTVHLGESTNSSWMLCTAGPFKPQPPCFAISFDINEQWSIEASELAIRFGCQALVFDPTTAQTEKSRVNNRVFYLREGFKQSKTTVSRPKDAYLGHLKRLGAENLVIDVLEVNLGVSGWEAVDEAIADESVRNVKQLLLAVPIGQNVSVEMMRGEMGVISRLDQQQLEHAYYQKQPQFHCRYSRRTDGSDGWRMGLVLQRIFQHRAPSEQCVAFSVGIGFIFNYDDQLEFRCLVYILDCSMEIADHQRLTTSRFFNVGLLSANTIAENGWKMRSLCSLMEDFGKGIEAPRPREEPEPRPAAVTGPDVEHEILETEKRIHLLKLQRKERQVRKELGMDNQAAQGSTPALQPDPLNFWRAGIATTQHQHRLQSLALCWRRTFYSLTYLTKVQLRRTKVMSSWLLAHRFMRQLPPSLHNNNNATKYAVRMAKVLGANKGRATGSVWGAGVSQQTVDVTPSSRLTSPVGCLQREQQHLLHRLWASGEPRLTAAAAKCGRTKRGQRSARRRVERRRERNRRGRLRGAARRAAARVHSDPPGGAGDREAQLHRAPAVQQGMLRVGTLNCRTLKAAWRRGVLAKLAYDLSCDIISLQVSIKADPGLHCEDLGAGWTLYHTSADQRGRGGVGALIGPRLKQSCRCVSLSPRLLRIDVWLRGRNARLFCAYAPPATRPDEAQEFFKQLSAQVREVAVRDATNNNTEALEDFLERQDMVSVNNRFRKPLSGLATFVCCKRRRRNARGRNATRRQAQLDHVLVRFRERRRAVNCRTITPLALRSDHRLLICDLNLRDSLYRPPKRPQRRYYRALEPPIRSVALLAPLSTADETPYTLSCKSARRAVFVDFIISFRREAHLTEGRDLKELVAALPTLLKLRRLLIEQPVDNVGGQVEVGHGQHLHGAVYFGVRASQSTPADLHAEVVDFRRAVVVERHLVVERLVVAVVVERWILDERSIDEKAGPDHRNVERGADLDELVASDWEHLLLLKSNPLVSLTHILDVRPSILAPSSVQVTPVCSMTFFCPPSLHTRFSSCSLLPPSHTVTKYRLVVSTSRSESTTSSQELASSDGPVSGSAQVEQVANSAEEKQRTGGSSRVRLGHRYAWQNSQATQKDALQSGDGRTREGPLGQGLVEAGALHDRVAISGAGGSGRGAEQNGRNKEKVEISVACRKLADMDLTSKSDPMCVLMMCPPGTRNYREQDRTEMLKDTLNPDFQHKFVVDFHFEEHQKVMFCLYDIDSHSTQLSDHDFLGQFESTIGELVSRRRVEAPLAKSPRRDSTIIITCIELQHCKEILQMQLCGSQLDKKDFLGKSDPYFEVSKPLSPVVDSSSSELLRAQWTLVYRSAVVRKNLNPTWQPTQLKLSQMCNGNKSIILRWDCIDWNKRMKHSHIGTFYASVADILREYENSNSRGATSGAGARFQLLSRRKKPAGYLVFNRLELLIEDSFVDYIQGGCELLFTVGIDFTASNGNPATPQSLHYIDPSGRLNQYELAITSVGEIVQDYDFRRAFPSFGFGARVPPRGDVNHCFPLTFNDSNPYCAGLGGLLQAYRSCLRSVTLYGPTNFSPIIRHVMQLAQANQSGKQYFVLLIITDGIITDFYETKLSIIEASRLPMSIIIVGVGREDFSAMEELDADNKRLQIGGMIAEADIVQFVPLRDFFRADNPNELSKSALTKAVLEELPDQLCQWMRKRGIKAGPPVERSQPVLQQPQQQLVGPPAFDPMLAAPMLNASAPPPYYGPGADFAWPAVFEFPPFFTLQPNAETRRKQLDQWCSLILAYCKHRQLHTLDINEALASSPLFHNKRINRRINRPFLDAILADLKLRGNLEWLDRDKKSCKIVWRTTEQWAALVYSYAKDRGLVNTVCTLYELTDGDDSADQPFHGLDKDVLLLALKHLEKNGQAAILMFDSHEGANVEDPGPVFHLNQERIEDLSQLLAQLLESDKLAGNAKLYLKGCCMETLFSSPSYPILSASECALACLTSSTCLVFNTDSGLSPCAMATLGQVIGFWPESGNCKSRFRSEMYSSKITGFWDFRLTPDILLSVEGHTGKFNVSGNSSFNSKEGLVLPGGDKDFAYLSSIVGTPFAAGLNFSLDDSSLFMRVRRYGNGLSAAAGSGYFSLHSCSNQRKTVVSVFETDETRLSVKLASRPSAVAASTLTLHADQAAAGSEDTDYVTLGFQLDSTNSSFTLWRGGGPRSTLTQWSSLLVLYQPIEPLCVSLGVVSHLTSTFRLNGSIRCLLFAKAAIDIRIATF</sequence>
<dbReference type="InterPro" id="IPR000008">
    <property type="entry name" value="C2_dom"/>
</dbReference>
<feature type="region of interest" description="Disordered" evidence="10">
    <location>
        <begin position="75"/>
        <end position="106"/>
    </location>
</feature>
<evidence type="ECO:0000256" key="6">
    <source>
        <dbReference type="ARBA" id="ARBA00022490"/>
    </source>
</evidence>
<evidence type="ECO:0000256" key="1">
    <source>
        <dbReference type="ARBA" id="ARBA00004496"/>
    </source>
</evidence>
<dbReference type="Proteomes" id="UP000095280">
    <property type="component" value="Unplaced"/>
</dbReference>
<dbReference type="SMART" id="SM00239">
    <property type="entry name" value="C2"/>
    <property type="match status" value="2"/>
</dbReference>
<evidence type="ECO:0000256" key="9">
    <source>
        <dbReference type="ARBA" id="ARBA00030094"/>
    </source>
</evidence>
<feature type="domain" description="C2" evidence="11">
    <location>
        <begin position="1538"/>
        <end position="1674"/>
    </location>
</feature>
<reference evidence="13" key="1">
    <citation type="submission" date="2016-11" db="UniProtKB">
        <authorList>
            <consortium name="WormBaseParasite"/>
        </authorList>
    </citation>
    <scope>IDENTIFICATION</scope>
</reference>
<dbReference type="FunFam" id="1.10.10.570:FF:000003">
    <property type="entry name" value="Vacuolar protein-sorting-associated protein 25"/>
    <property type="match status" value="1"/>
</dbReference>
<dbReference type="GO" id="GO:0071985">
    <property type="term" value="P:multivesicular body sorting pathway"/>
    <property type="evidence" value="ECO:0007669"/>
    <property type="project" value="InterPro"/>
</dbReference>
<dbReference type="InterPro" id="IPR035892">
    <property type="entry name" value="C2_domain_sf"/>
</dbReference>
<dbReference type="Pfam" id="PF07002">
    <property type="entry name" value="Copine"/>
    <property type="match status" value="1"/>
</dbReference>
<dbReference type="Gene3D" id="2.60.40.150">
    <property type="entry name" value="C2 domain"/>
    <property type="match status" value="2"/>
</dbReference>
<keyword evidence="5" id="KW-0813">Transport</keyword>
<evidence type="ECO:0000256" key="3">
    <source>
        <dbReference type="ARBA" id="ARBA00009674"/>
    </source>
</evidence>
<dbReference type="SUPFAM" id="SSF49562">
    <property type="entry name" value="C2 domain (Calcium/lipid-binding domain, CaLB)"/>
    <property type="match status" value="2"/>
</dbReference>
<evidence type="ECO:0000256" key="4">
    <source>
        <dbReference type="ARBA" id="ARBA00017934"/>
    </source>
</evidence>
<protein>
    <recommendedName>
        <fullName evidence="4">Vacuolar protein-sorting-associated protein 25</fullName>
    </recommendedName>
    <alternativeName>
        <fullName evidence="9">ESCRT-II complex subunit VPS25</fullName>
    </alternativeName>
</protein>
<dbReference type="GO" id="GO:0005886">
    <property type="term" value="C:plasma membrane"/>
    <property type="evidence" value="ECO:0007669"/>
    <property type="project" value="TreeGrafter"/>
</dbReference>
<evidence type="ECO:0000313" key="13">
    <source>
        <dbReference type="WBParaSite" id="maker-uti_cns_0009841-snap-gene-0.2-mRNA-1"/>
    </source>
</evidence>
<feature type="domain" description="C2" evidence="11">
    <location>
        <begin position="1409"/>
        <end position="1534"/>
    </location>
</feature>
<accession>A0A1I8I4E8</accession>
<feature type="compositionally biased region" description="Polar residues" evidence="10">
    <location>
        <begin position="1368"/>
        <end position="1378"/>
    </location>
</feature>
<dbReference type="Pfam" id="PF05871">
    <property type="entry name" value="ESCRT-II"/>
    <property type="match status" value="1"/>
</dbReference>
<evidence type="ECO:0000256" key="10">
    <source>
        <dbReference type="SAM" id="MobiDB-lite"/>
    </source>
</evidence>
<keyword evidence="7" id="KW-0677">Repeat</keyword>
<dbReference type="InterPro" id="IPR014041">
    <property type="entry name" value="ESCRT-II_cplx_Vps25-sub_N"/>
</dbReference>
<evidence type="ECO:0000256" key="8">
    <source>
        <dbReference type="ARBA" id="ARBA00022927"/>
    </source>
</evidence>
<dbReference type="Pfam" id="PF00168">
    <property type="entry name" value="C2"/>
    <property type="match status" value="2"/>
</dbReference>
<feature type="region of interest" description="Disordered" evidence="10">
    <location>
        <begin position="1"/>
        <end position="63"/>
    </location>
</feature>
<comment type="similarity">
    <text evidence="2">Belongs to the copine family.</text>
</comment>
<comment type="subcellular location">
    <subcellularLocation>
        <location evidence="1">Cytoplasm</location>
    </subcellularLocation>
</comment>
<feature type="region of interest" description="Disordered" evidence="10">
    <location>
        <begin position="1318"/>
        <end position="1392"/>
    </location>
</feature>
<dbReference type="PROSITE" id="PS50004">
    <property type="entry name" value="C2"/>
    <property type="match status" value="2"/>
</dbReference>
<dbReference type="PANTHER" id="PTHR10857">
    <property type="entry name" value="COPINE"/>
    <property type="match status" value="1"/>
</dbReference>
<dbReference type="InterPro" id="IPR008570">
    <property type="entry name" value="ESCRT-II_cplx_Vps25-sub"/>
</dbReference>
<comment type="similarity">
    <text evidence="3">Belongs to the VPS25 family.</text>
</comment>
<feature type="region of interest" description="Disordered" evidence="10">
    <location>
        <begin position="761"/>
        <end position="814"/>
    </location>
</feature>
<organism evidence="12 13">
    <name type="scientific">Macrostomum lignano</name>
    <dbReference type="NCBI Taxonomy" id="282301"/>
    <lineage>
        <taxon>Eukaryota</taxon>
        <taxon>Metazoa</taxon>
        <taxon>Spiralia</taxon>
        <taxon>Lophotrochozoa</taxon>
        <taxon>Platyhelminthes</taxon>
        <taxon>Rhabditophora</taxon>
        <taxon>Macrostomorpha</taxon>
        <taxon>Macrostomida</taxon>
        <taxon>Macrostomidae</taxon>
        <taxon>Macrostomum</taxon>
    </lineage>
</organism>
<evidence type="ECO:0000256" key="2">
    <source>
        <dbReference type="ARBA" id="ARBA00009048"/>
    </source>
</evidence>
<dbReference type="CDD" id="cd04047">
    <property type="entry name" value="C2B_Copine"/>
    <property type="match status" value="1"/>
</dbReference>
<keyword evidence="6" id="KW-0963">Cytoplasm</keyword>
<dbReference type="Gene3D" id="3.60.10.10">
    <property type="entry name" value="Endonuclease/exonuclease/phosphatase"/>
    <property type="match status" value="1"/>
</dbReference>
<keyword evidence="12" id="KW-1185">Reference proteome</keyword>